<feature type="compositionally biased region" description="Polar residues" evidence="1">
    <location>
        <begin position="165"/>
        <end position="181"/>
    </location>
</feature>
<feature type="region of interest" description="Disordered" evidence="1">
    <location>
        <begin position="1"/>
        <end position="32"/>
    </location>
</feature>
<feature type="region of interest" description="Disordered" evidence="1">
    <location>
        <begin position="270"/>
        <end position="297"/>
    </location>
</feature>
<evidence type="ECO:0000259" key="2">
    <source>
        <dbReference type="Pfam" id="PF15232"/>
    </source>
</evidence>
<feature type="domain" description="DUF4585" evidence="2">
    <location>
        <begin position="1159"/>
        <end position="1225"/>
    </location>
</feature>
<feature type="compositionally biased region" description="Polar residues" evidence="1">
    <location>
        <begin position="286"/>
        <end position="295"/>
    </location>
</feature>
<feature type="compositionally biased region" description="Basic and acidic residues" evidence="1">
    <location>
        <begin position="529"/>
        <end position="544"/>
    </location>
</feature>
<dbReference type="Pfam" id="PF15232">
    <property type="entry name" value="DUF4585"/>
    <property type="match status" value="1"/>
</dbReference>
<feature type="region of interest" description="Disordered" evidence="1">
    <location>
        <begin position="871"/>
        <end position="895"/>
    </location>
</feature>
<feature type="compositionally biased region" description="Basic and acidic residues" evidence="1">
    <location>
        <begin position="948"/>
        <end position="975"/>
    </location>
</feature>
<reference evidence="3" key="2">
    <citation type="submission" date="2025-09" db="UniProtKB">
        <authorList>
            <consortium name="Ensembl"/>
        </authorList>
    </citation>
    <scope>IDENTIFICATION</scope>
</reference>
<feature type="compositionally biased region" description="Polar residues" evidence="1">
    <location>
        <begin position="871"/>
        <end position="885"/>
    </location>
</feature>
<feature type="compositionally biased region" description="Basic and acidic residues" evidence="1">
    <location>
        <begin position="994"/>
        <end position="1009"/>
    </location>
</feature>
<dbReference type="Ensembl" id="ENSEBUT00000010824.1">
    <property type="protein sequence ID" value="ENSEBUP00000010280.1"/>
    <property type="gene ID" value="ENSEBUG00000006601.1"/>
</dbReference>
<evidence type="ECO:0000313" key="4">
    <source>
        <dbReference type="Proteomes" id="UP000694388"/>
    </source>
</evidence>
<proteinExistence type="predicted"/>
<feature type="region of interest" description="Disordered" evidence="1">
    <location>
        <begin position="529"/>
        <end position="553"/>
    </location>
</feature>
<reference evidence="3" key="1">
    <citation type="submission" date="2025-08" db="UniProtKB">
        <authorList>
            <consortium name="Ensembl"/>
        </authorList>
    </citation>
    <scope>IDENTIFICATION</scope>
</reference>
<dbReference type="GeneTree" id="ENSGT00940000172047"/>
<name>A0A8C4Q602_EPTBU</name>
<feature type="region of interest" description="Disordered" evidence="1">
    <location>
        <begin position="490"/>
        <end position="516"/>
    </location>
</feature>
<keyword evidence="4" id="KW-1185">Reference proteome</keyword>
<evidence type="ECO:0000313" key="3">
    <source>
        <dbReference type="Ensembl" id="ENSEBUP00000010280.1"/>
    </source>
</evidence>
<dbReference type="InterPro" id="IPR052303">
    <property type="entry name" value="CEFIP"/>
</dbReference>
<dbReference type="OMA" id="SAYVDWN"/>
<evidence type="ECO:0000256" key="1">
    <source>
        <dbReference type="SAM" id="MobiDB-lite"/>
    </source>
</evidence>
<dbReference type="PANTHER" id="PTHR33775">
    <property type="entry name" value="CARDIAC-ENRICHED FHL2-INTERACTING PROTEIN-RELATED"/>
    <property type="match status" value="1"/>
</dbReference>
<protein>
    <recommendedName>
        <fullName evidence="2">DUF4585 domain-containing protein</fullName>
    </recommendedName>
</protein>
<feature type="region of interest" description="Disordered" evidence="1">
    <location>
        <begin position="161"/>
        <end position="183"/>
    </location>
</feature>
<feature type="region of interest" description="Disordered" evidence="1">
    <location>
        <begin position="948"/>
        <end position="1015"/>
    </location>
</feature>
<sequence length="1328" mass="145376">MSEEAAPAEWPHPPKFIISKPPGCDDSSSADDEYFSDECKYVEIDECFEGVQEHQVDNERFEMTNLQTEQVDVQNNTNVHTLRPFESDASSTGADADDETTPDMMYASCNHTFEEPIGPQGTTIDPLIVIKCSNSHDDSKMRSVSPASSSARDMYPAHAQEHLESTTLSQIPQKSSGQTFISRADPPMFEASSDAEKVQNFIAMHQMNLSEQGDLRISTSREPLLSNATIDVEDESFCESIEDELKSCCGSEEPDYYVSFERFQSQGNFCSETESGRRGASKAQAIRSSSPSHKNGSAWGQLHVSLTAAPAINASGCAWAVGANTARGDEHLTGPKTTIHRTGATANSGTAAEKTCRSTMNCMDGPAGYISDASSAGLDDADHEVRNLTARAFRSLSCPYDAFAEVSPACEESPFAEMPKWPPLTRRGSPHWAPSYVDLSWRRSVVGRGKGNSIMRQRRRSLEEMGGGSLQAASQLKTPCEHNASLERMNEPLSRQQSRESDAVSQGGGAVHQTKHASSLLTNVLSKKMQQEQELRMERGELRDTSAAPDVDTGLSRYEFPAQEELTEDLSFAQDHVQCPISASNDGTPHTEDDDLWQAQQVTVQRTVTQNIFLQSENSAFHSWRDRQSDSLGGKEVRKLEEVMNNRAGITKEITEKIENKSSYKINNTLYIKHSSQSTVMSKSPEIKINLQKNNEQTHSPFSIAKLLTPNICTGTVDQSNIEVQASKQAILQTELEPKTGMRAESQCENPGSTDKLRMHTPLHQVRDVRKLVKCTYTSMSREDSDGRSTASDQSTSAVVWDMRLAVAPRSVCAAPPLVINCKSITRKEDTADSMINNGASVLFPQTTKSYNMPQQINLRENEKQVIESNILNQESSGVDISPTTNEKDENSEQQQQALDKLTAAVKSMEDLYVFENNGWKRRKDVRPAPHSNVLSLITMEEVEKAKQNLKVKRNDVRASSRQDRQHRKSNEHSAEGFGTDTLRQNKGKSLPSRSHERPEGETTPEKSSKLVQAKESLASADSEVYFTIPIKLQQDSKAKMEVHGPPKVPPKTYKELGQVVTAAGARVQHRRHLQRFLSLDGASSCSAKVGVPSEKTKLPHPLTIQPPHLAVSPPSKTTTSLALPVVDAAKSLQCSEQVMPLVSTSSVPTPSSTCSTFQNTQRRLLLDPESGQFYLVDMPIHPQRKRLLDPDTGQFIEVVLPASQQVLGAAPGVFPVPVSPFVIGGGTFATPYVVYPGVHTLPVSQQFGAAQVAMGRGVSVTMLQALETDLTSSQSGMVQAVYAVSGAPVVGGDSKPPVISITSSQGPRIVAPTSFDGSTMSFVVEHK</sequence>
<organism evidence="3 4">
    <name type="scientific">Eptatretus burgeri</name>
    <name type="common">Inshore hagfish</name>
    <dbReference type="NCBI Taxonomy" id="7764"/>
    <lineage>
        <taxon>Eukaryota</taxon>
        <taxon>Metazoa</taxon>
        <taxon>Chordata</taxon>
        <taxon>Craniata</taxon>
        <taxon>Vertebrata</taxon>
        <taxon>Cyclostomata</taxon>
        <taxon>Myxini</taxon>
        <taxon>Myxiniformes</taxon>
        <taxon>Myxinidae</taxon>
        <taxon>Eptatretinae</taxon>
        <taxon>Eptatretus</taxon>
    </lineage>
</organism>
<dbReference type="Proteomes" id="UP000694388">
    <property type="component" value="Unplaced"/>
</dbReference>
<dbReference type="InterPro" id="IPR027838">
    <property type="entry name" value="DUF4585"/>
</dbReference>
<accession>A0A8C4Q602</accession>